<accession>A0A699RN30</accession>
<dbReference type="AlphaFoldDB" id="A0A699RN30"/>
<dbReference type="EMBL" id="BKCJ011093157">
    <property type="protein sequence ID" value="GFC84144.1"/>
    <property type="molecule type" value="Genomic_DNA"/>
</dbReference>
<evidence type="ECO:0000313" key="1">
    <source>
        <dbReference type="EMBL" id="GFC84144.1"/>
    </source>
</evidence>
<proteinExistence type="predicted"/>
<name>A0A699RN30_TANCI</name>
<organism evidence="1">
    <name type="scientific">Tanacetum cinerariifolium</name>
    <name type="common">Dalmatian daisy</name>
    <name type="synonym">Chrysanthemum cinerariifolium</name>
    <dbReference type="NCBI Taxonomy" id="118510"/>
    <lineage>
        <taxon>Eukaryota</taxon>
        <taxon>Viridiplantae</taxon>
        <taxon>Streptophyta</taxon>
        <taxon>Embryophyta</taxon>
        <taxon>Tracheophyta</taxon>
        <taxon>Spermatophyta</taxon>
        <taxon>Magnoliopsida</taxon>
        <taxon>eudicotyledons</taxon>
        <taxon>Gunneridae</taxon>
        <taxon>Pentapetalae</taxon>
        <taxon>asterids</taxon>
        <taxon>campanulids</taxon>
        <taxon>Asterales</taxon>
        <taxon>Asteraceae</taxon>
        <taxon>Asteroideae</taxon>
        <taxon>Anthemideae</taxon>
        <taxon>Anthemidinae</taxon>
        <taxon>Tanacetum</taxon>
    </lineage>
</organism>
<feature type="non-terminal residue" evidence="1">
    <location>
        <position position="1"/>
    </location>
</feature>
<sequence>DSMSLGGEISLGEKKFRESDIGDCDNIRDGSKIVGRAIINWGGEIALYACMASIYGSSCKGEKISMSKRYLLKLFEESGEMLPGEAEK</sequence>
<reference evidence="1" key="1">
    <citation type="journal article" date="2019" name="Sci. Rep.">
        <title>Draft genome of Tanacetum cinerariifolium, the natural source of mosquito coil.</title>
        <authorList>
            <person name="Yamashiro T."/>
            <person name="Shiraishi A."/>
            <person name="Satake H."/>
            <person name="Nakayama K."/>
        </authorList>
    </citation>
    <scope>NUCLEOTIDE SEQUENCE</scope>
</reference>
<comment type="caution">
    <text evidence="1">The sequence shown here is derived from an EMBL/GenBank/DDBJ whole genome shotgun (WGS) entry which is preliminary data.</text>
</comment>
<gene>
    <name evidence="1" type="ORF">Tci_856114</name>
</gene>
<protein>
    <submittedName>
        <fullName evidence="1">Uncharacterized protein</fullName>
    </submittedName>
</protein>